<sequence length="96" mass="11248">MICFYCGTENKESAIHCEFCVAPLKKKRPKMKESVYLEQCEWPFDELLLFHTYDLLVLLQLVREERTKAYNLLRTLQKANGDILIDSESLSFAKAK</sequence>
<evidence type="ECO:0008006" key="3">
    <source>
        <dbReference type="Google" id="ProtNLM"/>
    </source>
</evidence>
<proteinExistence type="predicted"/>
<evidence type="ECO:0000313" key="2">
    <source>
        <dbReference type="Proteomes" id="UP000789833"/>
    </source>
</evidence>
<evidence type="ECO:0000313" key="1">
    <source>
        <dbReference type="EMBL" id="CAG9622785.1"/>
    </source>
</evidence>
<name>A0ABM8YS07_9BACI</name>
<comment type="caution">
    <text evidence="1">The sequence shown here is derived from an EMBL/GenBank/DDBJ whole genome shotgun (WGS) entry which is preliminary data.</text>
</comment>
<reference evidence="1 2" key="1">
    <citation type="submission" date="2021-10" db="EMBL/GenBank/DDBJ databases">
        <authorList>
            <person name="Criscuolo A."/>
        </authorList>
    </citation>
    <scope>NUCLEOTIDE SEQUENCE [LARGE SCALE GENOMIC DNA]</scope>
    <source>
        <strain evidence="2">CIP 111883</strain>
    </source>
</reference>
<gene>
    <name evidence="1" type="ORF">BACCIP111883_03576</name>
</gene>
<dbReference type="RefSeq" id="WP_230503634.1">
    <property type="nucleotide sequence ID" value="NZ_CAKJTJ010000027.1"/>
</dbReference>
<organism evidence="1 2">
    <name type="scientific">Sutcliffiella rhizosphaerae</name>
    <dbReference type="NCBI Taxonomy" id="2880967"/>
    <lineage>
        <taxon>Bacteria</taxon>
        <taxon>Bacillati</taxon>
        <taxon>Bacillota</taxon>
        <taxon>Bacilli</taxon>
        <taxon>Bacillales</taxon>
        <taxon>Bacillaceae</taxon>
        <taxon>Sutcliffiella</taxon>
    </lineage>
</organism>
<accession>A0ABM8YS07</accession>
<protein>
    <recommendedName>
        <fullName evidence="3">Zinc ribbon domain-containing protein</fullName>
    </recommendedName>
</protein>
<keyword evidence="2" id="KW-1185">Reference proteome</keyword>
<dbReference type="EMBL" id="CAKJTJ010000027">
    <property type="protein sequence ID" value="CAG9622785.1"/>
    <property type="molecule type" value="Genomic_DNA"/>
</dbReference>
<dbReference type="Proteomes" id="UP000789833">
    <property type="component" value="Unassembled WGS sequence"/>
</dbReference>